<dbReference type="Pfam" id="PF14499">
    <property type="entry name" value="DUF4437"/>
    <property type="match status" value="1"/>
</dbReference>
<evidence type="ECO:0000313" key="2">
    <source>
        <dbReference type="Proteomes" id="UP000245880"/>
    </source>
</evidence>
<reference evidence="1 2" key="1">
    <citation type="submission" date="2018-03" db="EMBL/GenBank/DDBJ databases">
        <title>Genomic Encyclopedia of Archaeal and Bacterial Type Strains, Phase II (KMG-II): from individual species to whole genera.</title>
        <authorList>
            <person name="Goeker M."/>
        </authorList>
    </citation>
    <scope>NUCLEOTIDE SEQUENCE [LARGE SCALE GENOMIC DNA]</scope>
    <source>
        <strain evidence="1 2">DSM 100346</strain>
    </source>
</reference>
<dbReference type="AlphaFoldDB" id="A0A316APF6"/>
<dbReference type="InterPro" id="IPR014710">
    <property type="entry name" value="RmlC-like_jellyroll"/>
</dbReference>
<sequence>MVKPINEAFDDGQRPINIHASNVVWLDYKNTSWVSSKSKAEISFLLNDHEYKSLFVKLPKGYIGTFETNGSILHSVVIQGQLSYDMPQGQETKVLDAGSYFGSTENATHKVKNISNGATMLYIRTNGAVYVK</sequence>
<dbReference type="SUPFAM" id="SSF51182">
    <property type="entry name" value="RmlC-like cupins"/>
    <property type="match status" value="1"/>
</dbReference>
<comment type="caution">
    <text evidence="1">The sequence shown here is derived from an EMBL/GenBank/DDBJ whole genome shotgun (WGS) entry which is preliminary data.</text>
</comment>
<accession>A0A316APF6</accession>
<proteinExistence type="predicted"/>
<protein>
    <submittedName>
        <fullName evidence="1">Uncharacterized protein DUF4437</fullName>
    </submittedName>
</protein>
<dbReference type="Gene3D" id="2.60.120.10">
    <property type="entry name" value="Jelly Rolls"/>
    <property type="match status" value="1"/>
</dbReference>
<dbReference type="InterPro" id="IPR011051">
    <property type="entry name" value="RmlC_Cupin_sf"/>
</dbReference>
<gene>
    <name evidence="1" type="ORF">CLV98_1021</name>
</gene>
<dbReference type="InterPro" id="IPR028013">
    <property type="entry name" value="DUF4437"/>
</dbReference>
<keyword evidence="2" id="KW-1185">Reference proteome</keyword>
<dbReference type="EMBL" id="QGDT01000002">
    <property type="protein sequence ID" value="PWJ59169.1"/>
    <property type="molecule type" value="Genomic_DNA"/>
</dbReference>
<organism evidence="1 2">
    <name type="scientific">Dyadobacter jejuensis</name>
    <dbReference type="NCBI Taxonomy" id="1082580"/>
    <lineage>
        <taxon>Bacteria</taxon>
        <taxon>Pseudomonadati</taxon>
        <taxon>Bacteroidota</taxon>
        <taxon>Cytophagia</taxon>
        <taxon>Cytophagales</taxon>
        <taxon>Spirosomataceae</taxon>
        <taxon>Dyadobacter</taxon>
    </lineage>
</organism>
<evidence type="ECO:0000313" key="1">
    <source>
        <dbReference type="EMBL" id="PWJ59169.1"/>
    </source>
</evidence>
<name>A0A316APF6_9BACT</name>
<dbReference type="Proteomes" id="UP000245880">
    <property type="component" value="Unassembled WGS sequence"/>
</dbReference>